<dbReference type="Pfam" id="PF07690">
    <property type="entry name" value="MFS_1"/>
    <property type="match status" value="1"/>
</dbReference>
<comment type="subcellular location">
    <subcellularLocation>
        <location evidence="1">Membrane</location>
        <topology evidence="1">Multi-pass membrane protein</topology>
    </subcellularLocation>
</comment>
<feature type="transmembrane region" description="Helical" evidence="5">
    <location>
        <begin position="126"/>
        <end position="146"/>
    </location>
</feature>
<dbReference type="SUPFAM" id="SSF103473">
    <property type="entry name" value="MFS general substrate transporter"/>
    <property type="match status" value="1"/>
</dbReference>
<evidence type="ECO:0000313" key="7">
    <source>
        <dbReference type="EMBL" id="KAF2682399.1"/>
    </source>
</evidence>
<feature type="transmembrane region" description="Helical" evidence="5">
    <location>
        <begin position="167"/>
        <end position="184"/>
    </location>
</feature>
<dbReference type="Proteomes" id="UP000799291">
    <property type="component" value="Unassembled WGS sequence"/>
</dbReference>
<evidence type="ECO:0000313" key="8">
    <source>
        <dbReference type="Proteomes" id="UP000799291"/>
    </source>
</evidence>
<feature type="chain" id="PRO_5026284725" evidence="6">
    <location>
        <begin position="22"/>
        <end position="407"/>
    </location>
</feature>
<evidence type="ECO:0000256" key="4">
    <source>
        <dbReference type="ARBA" id="ARBA00023136"/>
    </source>
</evidence>
<keyword evidence="3 5" id="KW-1133">Transmembrane helix</keyword>
<reference evidence="7" key="1">
    <citation type="journal article" date="2020" name="Stud. Mycol.">
        <title>101 Dothideomycetes genomes: a test case for predicting lifestyles and emergence of pathogens.</title>
        <authorList>
            <person name="Haridas S."/>
            <person name="Albert R."/>
            <person name="Binder M."/>
            <person name="Bloem J."/>
            <person name="Labutti K."/>
            <person name="Salamov A."/>
            <person name="Andreopoulos B."/>
            <person name="Baker S."/>
            <person name="Barry K."/>
            <person name="Bills G."/>
            <person name="Bluhm B."/>
            <person name="Cannon C."/>
            <person name="Castanera R."/>
            <person name="Culley D."/>
            <person name="Daum C."/>
            <person name="Ezra D."/>
            <person name="Gonzalez J."/>
            <person name="Henrissat B."/>
            <person name="Kuo A."/>
            <person name="Liang C."/>
            <person name="Lipzen A."/>
            <person name="Lutzoni F."/>
            <person name="Magnuson J."/>
            <person name="Mondo S."/>
            <person name="Nolan M."/>
            <person name="Ohm R."/>
            <person name="Pangilinan J."/>
            <person name="Park H.-J."/>
            <person name="Ramirez L."/>
            <person name="Alfaro M."/>
            <person name="Sun H."/>
            <person name="Tritt A."/>
            <person name="Yoshinaga Y."/>
            <person name="Zwiers L.-H."/>
            <person name="Turgeon B."/>
            <person name="Goodwin S."/>
            <person name="Spatafora J."/>
            <person name="Crous P."/>
            <person name="Grigoriev I."/>
        </authorList>
    </citation>
    <scope>NUCLEOTIDE SEQUENCE</scope>
    <source>
        <strain evidence="7">CBS 122367</strain>
    </source>
</reference>
<feature type="transmembrane region" description="Helical" evidence="5">
    <location>
        <begin position="263"/>
        <end position="282"/>
    </location>
</feature>
<dbReference type="InterPro" id="IPR036259">
    <property type="entry name" value="MFS_trans_sf"/>
</dbReference>
<keyword evidence="8" id="KW-1185">Reference proteome</keyword>
<protein>
    <submittedName>
        <fullName evidence="7">MFS general substrate transporter</fullName>
    </submittedName>
</protein>
<feature type="transmembrane region" description="Helical" evidence="5">
    <location>
        <begin position="328"/>
        <end position="351"/>
    </location>
</feature>
<dbReference type="PANTHER" id="PTHR23501">
    <property type="entry name" value="MAJOR FACILITATOR SUPERFAMILY"/>
    <property type="match status" value="1"/>
</dbReference>
<feature type="signal peptide" evidence="6">
    <location>
        <begin position="1"/>
        <end position="21"/>
    </location>
</feature>
<feature type="transmembrane region" description="Helical" evidence="5">
    <location>
        <begin position="289"/>
        <end position="308"/>
    </location>
</feature>
<sequence>MVGLGFSMLLVGLDFNMVATAVPTITTSFNSLEDVSWYRSSFLIAICICQLLTGNLFANFPHKIIFVMYVAIYLVGSVICGTAQNSATLIVGRAVTGIGASGAKPKQPLYLGLVGGAFTAHASWRWFFWINIPIADITLVTLLLFLNSRTVVDEKRSILPRLKGLDLLVFALFSGTVVQLLLALQLVGFEYVWCSVIIGLVVGFGVTFLAFLLPPNLFKKRTVYLGMLIAFFGNGGFFVILYYLQIWSQAVKGASPLKSGVMYLPTVGTDITGAVLCGALISKAPYYNPFRLFGIGSLIIGAGLDTTFKTNSSAAFQRELAPAKIPLGTTVIIFGQAFSAGLFVAVGQLVFEATLRPFLLQHITSVDAEQVIAAGASGLHEVAGLEVLPLLKEAYNHACTRDFVIAT</sequence>
<evidence type="ECO:0000256" key="1">
    <source>
        <dbReference type="ARBA" id="ARBA00004141"/>
    </source>
</evidence>
<feature type="transmembrane region" description="Helical" evidence="5">
    <location>
        <begin position="190"/>
        <end position="211"/>
    </location>
</feature>
<name>A0A6G1IWZ0_9PLEO</name>
<dbReference type="PANTHER" id="PTHR23501:SF198">
    <property type="entry name" value="AZOLE RESISTANCE PROTEIN 1-RELATED"/>
    <property type="match status" value="1"/>
</dbReference>
<dbReference type="EMBL" id="MU005587">
    <property type="protein sequence ID" value="KAF2682399.1"/>
    <property type="molecule type" value="Genomic_DNA"/>
</dbReference>
<feature type="transmembrane region" description="Helical" evidence="5">
    <location>
        <begin position="64"/>
        <end position="84"/>
    </location>
</feature>
<feature type="transmembrane region" description="Helical" evidence="5">
    <location>
        <begin position="37"/>
        <end position="57"/>
    </location>
</feature>
<dbReference type="GO" id="GO:0005886">
    <property type="term" value="C:plasma membrane"/>
    <property type="evidence" value="ECO:0007669"/>
    <property type="project" value="TreeGrafter"/>
</dbReference>
<keyword evidence="6" id="KW-0732">Signal</keyword>
<proteinExistence type="predicted"/>
<evidence type="ECO:0000256" key="3">
    <source>
        <dbReference type="ARBA" id="ARBA00022989"/>
    </source>
</evidence>
<dbReference type="InterPro" id="IPR011701">
    <property type="entry name" value="MFS"/>
</dbReference>
<dbReference type="GO" id="GO:0022857">
    <property type="term" value="F:transmembrane transporter activity"/>
    <property type="evidence" value="ECO:0007669"/>
    <property type="project" value="InterPro"/>
</dbReference>
<evidence type="ECO:0000256" key="6">
    <source>
        <dbReference type="SAM" id="SignalP"/>
    </source>
</evidence>
<gene>
    <name evidence="7" type="ORF">K458DRAFT_444102</name>
</gene>
<keyword evidence="4 5" id="KW-0472">Membrane</keyword>
<evidence type="ECO:0000256" key="5">
    <source>
        <dbReference type="SAM" id="Phobius"/>
    </source>
</evidence>
<feature type="transmembrane region" description="Helical" evidence="5">
    <location>
        <begin position="223"/>
        <end position="243"/>
    </location>
</feature>
<dbReference type="Gene3D" id="1.20.1250.20">
    <property type="entry name" value="MFS general substrate transporter like domains"/>
    <property type="match status" value="1"/>
</dbReference>
<accession>A0A6G1IWZ0</accession>
<evidence type="ECO:0000256" key="2">
    <source>
        <dbReference type="ARBA" id="ARBA00022692"/>
    </source>
</evidence>
<dbReference type="OrthoDB" id="10021397at2759"/>
<dbReference type="AlphaFoldDB" id="A0A6G1IWZ0"/>
<organism evidence="7 8">
    <name type="scientific">Lentithecium fluviatile CBS 122367</name>
    <dbReference type="NCBI Taxonomy" id="1168545"/>
    <lineage>
        <taxon>Eukaryota</taxon>
        <taxon>Fungi</taxon>
        <taxon>Dikarya</taxon>
        <taxon>Ascomycota</taxon>
        <taxon>Pezizomycotina</taxon>
        <taxon>Dothideomycetes</taxon>
        <taxon>Pleosporomycetidae</taxon>
        <taxon>Pleosporales</taxon>
        <taxon>Massarineae</taxon>
        <taxon>Lentitheciaceae</taxon>
        <taxon>Lentithecium</taxon>
    </lineage>
</organism>
<keyword evidence="2 5" id="KW-0812">Transmembrane</keyword>